<keyword evidence="9" id="KW-1185">Reference proteome</keyword>
<dbReference type="InterPro" id="IPR051790">
    <property type="entry name" value="Cytochrome_c-biogenesis_DsbD"/>
</dbReference>
<evidence type="ECO:0000256" key="2">
    <source>
        <dbReference type="ARBA" id="ARBA00006143"/>
    </source>
</evidence>
<keyword evidence="3 6" id="KW-0812">Transmembrane</keyword>
<keyword evidence="5 6" id="KW-0472">Membrane</keyword>
<dbReference type="InterPro" id="IPR003834">
    <property type="entry name" value="Cyt_c_assmbl_TM_dom"/>
</dbReference>
<evidence type="ECO:0000256" key="4">
    <source>
        <dbReference type="ARBA" id="ARBA00022989"/>
    </source>
</evidence>
<dbReference type="GO" id="GO:0016020">
    <property type="term" value="C:membrane"/>
    <property type="evidence" value="ECO:0007669"/>
    <property type="project" value="UniProtKB-SubCell"/>
</dbReference>
<feature type="transmembrane region" description="Helical" evidence="6">
    <location>
        <begin position="6"/>
        <end position="33"/>
    </location>
</feature>
<gene>
    <name evidence="8" type="ORF">DKZ56_10095</name>
</gene>
<evidence type="ECO:0000313" key="9">
    <source>
        <dbReference type="Proteomes" id="UP000291151"/>
    </source>
</evidence>
<feature type="transmembrane region" description="Helical" evidence="6">
    <location>
        <begin position="166"/>
        <end position="188"/>
    </location>
</feature>
<proteinExistence type="inferred from homology"/>
<evidence type="ECO:0000256" key="5">
    <source>
        <dbReference type="ARBA" id="ARBA00023136"/>
    </source>
</evidence>
<feature type="domain" description="Cytochrome C biogenesis protein transmembrane" evidence="7">
    <location>
        <begin position="6"/>
        <end position="216"/>
    </location>
</feature>
<feature type="transmembrane region" description="Helical" evidence="6">
    <location>
        <begin position="130"/>
        <end position="160"/>
    </location>
</feature>
<dbReference type="RefSeq" id="WP_208649870.1">
    <property type="nucleotide sequence ID" value="NZ_CP036528.1"/>
</dbReference>
<dbReference type="Proteomes" id="UP000291151">
    <property type="component" value="Chromosome"/>
</dbReference>
<dbReference type="PANTHER" id="PTHR31272:SF4">
    <property type="entry name" value="CYTOCHROME C-TYPE BIOGENESIS PROTEIN HI_1454-RELATED"/>
    <property type="match status" value="1"/>
</dbReference>
<reference evidence="8 9" key="1">
    <citation type="submission" date="2019-02" db="EMBL/GenBank/DDBJ databases">
        <title>Ureibacillus thermophilus.</title>
        <authorList>
            <person name="Sunny J.S."/>
            <person name="Natarajan A."/>
            <person name="Saleena L.M."/>
        </authorList>
    </citation>
    <scope>NUCLEOTIDE SEQUENCE [LARGE SCALE GENOMIC DNA]</scope>
    <source>
        <strain evidence="8 9">LM102</strain>
    </source>
</reference>
<accession>A0A4V1A366</accession>
<feature type="transmembrane region" description="Helical" evidence="6">
    <location>
        <begin position="54"/>
        <end position="78"/>
    </location>
</feature>
<evidence type="ECO:0000256" key="6">
    <source>
        <dbReference type="SAM" id="Phobius"/>
    </source>
</evidence>
<sequence>MASNMNVLFAFGAGFLSFISPCTLPLYPAFLSYITGMSYDEIKNDKGMLQKRAILHTLFFLLGFSIIFIVLGFGARLLSIENFFLNYQDLIRQIGAILIVVFGLMIVGWLKIDFLMKDHKFQFKSRPSGYVGSSLIGLAFAAGWTPCTGPILAAIIALAMSNPNSAMGYMIAYVLGFSIPFFILSFFISRMGWLRKYSQLIVKIGGYIMIAMGVLLFFDGMNYIIRILSPIFGGFTGF</sequence>
<dbReference type="Pfam" id="PF02683">
    <property type="entry name" value="DsbD_TM"/>
    <property type="match status" value="1"/>
</dbReference>
<dbReference type="PANTHER" id="PTHR31272">
    <property type="entry name" value="CYTOCHROME C-TYPE BIOGENESIS PROTEIN HI_1454-RELATED"/>
    <property type="match status" value="1"/>
</dbReference>
<protein>
    <submittedName>
        <fullName evidence="8">Cytochrome c biogenesis protein CcdA</fullName>
    </submittedName>
</protein>
<dbReference type="GO" id="GO:0017004">
    <property type="term" value="P:cytochrome complex assembly"/>
    <property type="evidence" value="ECO:0007669"/>
    <property type="project" value="InterPro"/>
</dbReference>
<organism evidence="8 9">
    <name type="scientific">Ureibacillus thermophilus</name>
    <dbReference type="NCBI Taxonomy" id="367743"/>
    <lineage>
        <taxon>Bacteria</taxon>
        <taxon>Bacillati</taxon>
        <taxon>Bacillota</taxon>
        <taxon>Bacilli</taxon>
        <taxon>Bacillales</taxon>
        <taxon>Caryophanaceae</taxon>
        <taxon>Ureibacillus</taxon>
    </lineage>
</organism>
<keyword evidence="4 6" id="KW-1133">Transmembrane helix</keyword>
<feature type="transmembrane region" description="Helical" evidence="6">
    <location>
        <begin position="90"/>
        <end position="110"/>
    </location>
</feature>
<feature type="transmembrane region" description="Helical" evidence="6">
    <location>
        <begin position="200"/>
        <end position="218"/>
    </location>
</feature>
<comment type="similarity">
    <text evidence="2">Belongs to the DsbD family.</text>
</comment>
<comment type="subcellular location">
    <subcellularLocation>
        <location evidence="1">Membrane</location>
        <topology evidence="1">Multi-pass membrane protein</topology>
    </subcellularLocation>
</comment>
<dbReference type="EMBL" id="CP036528">
    <property type="protein sequence ID" value="QBK26180.1"/>
    <property type="molecule type" value="Genomic_DNA"/>
</dbReference>
<evidence type="ECO:0000256" key="3">
    <source>
        <dbReference type="ARBA" id="ARBA00022692"/>
    </source>
</evidence>
<evidence type="ECO:0000313" key="8">
    <source>
        <dbReference type="EMBL" id="QBK26180.1"/>
    </source>
</evidence>
<dbReference type="AlphaFoldDB" id="A0A4V1A366"/>
<evidence type="ECO:0000259" key="7">
    <source>
        <dbReference type="Pfam" id="PF02683"/>
    </source>
</evidence>
<name>A0A4V1A366_9BACL</name>
<dbReference type="KEGG" id="uth:DKZ56_10095"/>
<evidence type="ECO:0000256" key="1">
    <source>
        <dbReference type="ARBA" id="ARBA00004141"/>
    </source>
</evidence>